<sequence length="115" mass="13088">MFMKTSTVRRKNMESLNILRTKTVRKISFIFTALVVFLTTQPSCAQTTSKGLEILIGMQYGLGIIIPIFAAIILFFLLLIYMCRIISRITFARWAFSVIIAGAAFYISSILFYIN</sequence>
<dbReference type="AlphaFoldDB" id="Q4L2T4"/>
<dbReference type="EMBL" id="AY122053">
    <property type="protein sequence ID" value="AAM82200.1"/>
    <property type="molecule type" value="Genomic_DNA"/>
</dbReference>
<keyword evidence="1" id="KW-0812">Transmembrane</keyword>
<gene>
    <name evidence="2" type="primary">trwM8</name>
</gene>
<reference evidence="2" key="1">
    <citation type="submission" date="2002-06" db="EMBL/GenBank/DDBJ databases">
        <title>Evolution of Type IV Secretion Systems in Bartonella: Horizontal Transmission and Gene Conversion.</title>
        <authorList>
            <person name="Alsmark U.C.M."/>
            <person name="Frank A.C."/>
            <person name="Thollesson M."/>
            <person name="Andersson S.G.E."/>
        </authorList>
    </citation>
    <scope>NUCLEOTIDE SEQUENCE</scope>
    <source>
        <strain evidence="2">Houston-1</strain>
    </source>
</reference>
<keyword evidence="1" id="KW-0472">Membrane</keyword>
<feature type="transmembrane region" description="Helical" evidence="1">
    <location>
        <begin position="61"/>
        <end position="82"/>
    </location>
</feature>
<proteinExistence type="predicted"/>
<name>Q4L2T4_BARHE</name>
<keyword evidence="1" id="KW-1133">Transmembrane helix</keyword>
<evidence type="ECO:0000313" key="2">
    <source>
        <dbReference type="EMBL" id="AAM82200.1"/>
    </source>
</evidence>
<evidence type="ECO:0000256" key="1">
    <source>
        <dbReference type="SAM" id="Phobius"/>
    </source>
</evidence>
<accession>Q4L2T4</accession>
<feature type="transmembrane region" description="Helical" evidence="1">
    <location>
        <begin position="94"/>
        <end position="114"/>
    </location>
</feature>
<organism evidence="2">
    <name type="scientific">Bartonella henselae (strain ATCC 49882 / DSM 28221 / CCUG 30454 / Houston 1)</name>
    <name type="common">Rochalimaea henselae</name>
    <dbReference type="NCBI Taxonomy" id="283166"/>
    <lineage>
        <taxon>Bacteria</taxon>
        <taxon>Pseudomonadati</taxon>
        <taxon>Pseudomonadota</taxon>
        <taxon>Alphaproteobacteria</taxon>
        <taxon>Hyphomicrobiales</taxon>
        <taxon>Bartonellaceae</taxon>
        <taxon>Bartonella</taxon>
    </lineage>
</organism>
<protein>
    <submittedName>
        <fullName evidence="2">TrwM-like protein</fullName>
    </submittedName>
</protein>